<feature type="transmembrane region" description="Helical" evidence="1">
    <location>
        <begin position="109"/>
        <end position="135"/>
    </location>
</feature>
<protein>
    <submittedName>
        <fullName evidence="2">Uncharacterized protein</fullName>
    </submittedName>
</protein>
<feature type="transmembrane region" description="Helical" evidence="1">
    <location>
        <begin position="155"/>
        <end position="184"/>
    </location>
</feature>
<name>A0A410P277_VELA1</name>
<accession>A0A410P277</accession>
<reference evidence="2 3" key="1">
    <citation type="submission" date="2017-01" db="EMBL/GenBank/DDBJ databases">
        <title>First insights into the biology of 'candidatus Vampirococcus archaeovorus'.</title>
        <authorList>
            <person name="Kizina J."/>
            <person name="Jordan S."/>
            <person name="Stueber K."/>
            <person name="Reinhardt R."/>
            <person name="Harder J."/>
        </authorList>
    </citation>
    <scope>NUCLEOTIDE SEQUENCE [LARGE SCALE GENOMIC DNA]</scope>
    <source>
        <strain evidence="2 3">LiM</strain>
    </source>
</reference>
<keyword evidence="3" id="KW-1185">Reference proteome</keyword>
<evidence type="ECO:0000313" key="3">
    <source>
        <dbReference type="Proteomes" id="UP000287243"/>
    </source>
</evidence>
<keyword evidence="1" id="KW-0472">Membrane</keyword>
<dbReference type="RefSeq" id="WP_128698874.1">
    <property type="nucleotide sequence ID" value="NZ_CP019384.1"/>
</dbReference>
<dbReference type="AlphaFoldDB" id="A0A410P277"/>
<keyword evidence="1" id="KW-1133">Transmembrane helix</keyword>
<keyword evidence="1" id="KW-0812">Transmembrane</keyword>
<gene>
    <name evidence="2" type="ORF">BU251_00025</name>
</gene>
<organism evidence="2 3">
    <name type="scientific">Velamenicoccus archaeovorus</name>
    <dbReference type="NCBI Taxonomy" id="1930593"/>
    <lineage>
        <taxon>Bacteria</taxon>
        <taxon>Pseudomonadati</taxon>
        <taxon>Candidatus Omnitrophota</taxon>
        <taxon>Candidatus Velamenicoccus</taxon>
    </lineage>
</organism>
<evidence type="ECO:0000313" key="2">
    <source>
        <dbReference type="EMBL" id="QAT16236.1"/>
    </source>
</evidence>
<dbReference type="Proteomes" id="UP000287243">
    <property type="component" value="Chromosome"/>
</dbReference>
<feature type="transmembrane region" description="Helical" evidence="1">
    <location>
        <begin position="205"/>
        <end position="229"/>
    </location>
</feature>
<feature type="transmembrane region" description="Helical" evidence="1">
    <location>
        <begin position="60"/>
        <end position="88"/>
    </location>
</feature>
<sequence length="273" mass="29814">MTNETPVVFHPIGAFGASLGLWTKNFIPIFAIHGVNVFAARILKLSVRCVTPLPPGRPGMLLTVFLGVEAVAVIVLSAFVSLFILGYLRDAQGRRPLFADIFRQTCTRFSGYISGVFMLFVFFVVGISLAGAFLVGGHVLYAQHPATSLALGMLLATSTVAVALAIAVVWYGFYFTLAPLIAGFENKPVIQAFRESRSRIRGQALRYASTFLIFVVLYLALGLTAYFVLRMAAAAPRVLYTIDPAMGALFGPLWLALWLVCYEQIKGLKRSIH</sequence>
<dbReference type="EMBL" id="CP019384">
    <property type="protein sequence ID" value="QAT16236.1"/>
    <property type="molecule type" value="Genomic_DNA"/>
</dbReference>
<feature type="transmembrane region" description="Helical" evidence="1">
    <location>
        <begin position="241"/>
        <end position="262"/>
    </location>
</feature>
<dbReference type="KEGG" id="vai:BU251_00025"/>
<proteinExistence type="predicted"/>
<evidence type="ECO:0000256" key="1">
    <source>
        <dbReference type="SAM" id="Phobius"/>
    </source>
</evidence>